<feature type="transmembrane region" description="Helical" evidence="8">
    <location>
        <begin position="335"/>
        <end position="361"/>
    </location>
</feature>
<evidence type="ECO:0000256" key="9">
    <source>
        <dbReference type="SAM" id="MobiDB-lite"/>
    </source>
</evidence>
<dbReference type="AlphaFoldDB" id="A0A8K0NN16"/>
<reference evidence="11" key="1">
    <citation type="submission" date="2020-04" db="EMBL/GenBank/DDBJ databases">
        <title>Analysis of mating type loci in Filobasidium floriforme.</title>
        <authorList>
            <person name="Nowrousian M."/>
        </authorList>
    </citation>
    <scope>NUCLEOTIDE SEQUENCE</scope>
    <source>
        <strain evidence="11">CBS 6242</strain>
    </source>
</reference>
<keyword evidence="5 8" id="KW-1133">Transmembrane helix</keyword>
<dbReference type="InterPro" id="IPR024041">
    <property type="entry name" value="NH4_transpt_AmtB-like_dom"/>
</dbReference>
<keyword evidence="7 8" id="KW-0924">Ammonia transport</keyword>
<evidence type="ECO:0000256" key="3">
    <source>
        <dbReference type="ARBA" id="ARBA00022448"/>
    </source>
</evidence>
<dbReference type="NCBIfam" id="TIGR00836">
    <property type="entry name" value="amt"/>
    <property type="match status" value="1"/>
</dbReference>
<dbReference type="PANTHER" id="PTHR43029:SF10">
    <property type="entry name" value="AMMONIUM TRANSPORTER MEP2"/>
    <property type="match status" value="1"/>
</dbReference>
<proteinExistence type="inferred from homology"/>
<evidence type="ECO:0000313" key="12">
    <source>
        <dbReference type="Proteomes" id="UP000812966"/>
    </source>
</evidence>
<accession>A0A8K0NN16</accession>
<evidence type="ECO:0000313" key="11">
    <source>
        <dbReference type="EMBL" id="KAG7528300.1"/>
    </source>
</evidence>
<dbReference type="SUPFAM" id="SSF111352">
    <property type="entry name" value="Ammonium transporter"/>
    <property type="match status" value="1"/>
</dbReference>
<feature type="transmembrane region" description="Helical" evidence="8">
    <location>
        <begin position="251"/>
        <end position="272"/>
    </location>
</feature>
<feature type="region of interest" description="Disordered" evidence="9">
    <location>
        <begin position="456"/>
        <end position="507"/>
    </location>
</feature>
<feature type="compositionally biased region" description="Basic and acidic residues" evidence="9">
    <location>
        <begin position="456"/>
        <end position="466"/>
    </location>
</feature>
<comment type="subcellular location">
    <subcellularLocation>
        <location evidence="8">Cell membrane</location>
        <topology evidence="8">Multi-pass membrane protein</topology>
    </subcellularLocation>
    <subcellularLocation>
        <location evidence="1">Membrane</location>
        <topology evidence="1">Multi-pass membrane protein</topology>
    </subcellularLocation>
</comment>
<keyword evidence="3 8" id="KW-0813">Transport</keyword>
<evidence type="ECO:0000256" key="6">
    <source>
        <dbReference type="ARBA" id="ARBA00023136"/>
    </source>
</evidence>
<feature type="domain" description="Ammonium transporter AmtB-like" evidence="10">
    <location>
        <begin position="31"/>
        <end position="432"/>
    </location>
</feature>
<dbReference type="GO" id="GO:0008519">
    <property type="term" value="F:ammonium channel activity"/>
    <property type="evidence" value="ECO:0007669"/>
    <property type="project" value="InterPro"/>
</dbReference>
<evidence type="ECO:0000256" key="7">
    <source>
        <dbReference type="ARBA" id="ARBA00023177"/>
    </source>
</evidence>
<dbReference type="FunFam" id="1.10.3430.10:FF:000003">
    <property type="entry name" value="Ammonium transporter"/>
    <property type="match status" value="1"/>
</dbReference>
<evidence type="ECO:0000256" key="8">
    <source>
        <dbReference type="RuleBase" id="RU362002"/>
    </source>
</evidence>
<organism evidence="11 12">
    <name type="scientific">Filobasidium floriforme</name>
    <dbReference type="NCBI Taxonomy" id="5210"/>
    <lineage>
        <taxon>Eukaryota</taxon>
        <taxon>Fungi</taxon>
        <taxon>Dikarya</taxon>
        <taxon>Basidiomycota</taxon>
        <taxon>Agaricomycotina</taxon>
        <taxon>Tremellomycetes</taxon>
        <taxon>Filobasidiales</taxon>
        <taxon>Filobasidiaceae</taxon>
        <taxon>Filobasidium</taxon>
    </lineage>
</organism>
<dbReference type="EMBL" id="JABELV010000192">
    <property type="protein sequence ID" value="KAG7528300.1"/>
    <property type="molecule type" value="Genomic_DNA"/>
</dbReference>
<feature type="transmembrane region" description="Helical" evidence="8">
    <location>
        <begin position="183"/>
        <end position="203"/>
    </location>
</feature>
<feature type="transmembrane region" description="Helical" evidence="8">
    <location>
        <begin position="149"/>
        <end position="171"/>
    </location>
</feature>
<feature type="transmembrane region" description="Helical" evidence="8">
    <location>
        <begin position="116"/>
        <end position="137"/>
    </location>
</feature>
<evidence type="ECO:0000256" key="1">
    <source>
        <dbReference type="ARBA" id="ARBA00004141"/>
    </source>
</evidence>
<gene>
    <name evidence="11" type="ORF">FFLO_06263</name>
</gene>
<name>A0A8K0NN16_9TREE</name>
<dbReference type="Pfam" id="PF00909">
    <property type="entry name" value="Ammonium_transp"/>
    <property type="match status" value="1"/>
</dbReference>
<evidence type="ECO:0000259" key="10">
    <source>
        <dbReference type="Pfam" id="PF00909"/>
    </source>
</evidence>
<protein>
    <recommendedName>
        <fullName evidence="8">Ammonium transporter</fullName>
    </recommendedName>
</protein>
<evidence type="ECO:0000256" key="2">
    <source>
        <dbReference type="ARBA" id="ARBA00005887"/>
    </source>
</evidence>
<keyword evidence="12" id="KW-1185">Reference proteome</keyword>
<feature type="transmembrane region" description="Helical" evidence="8">
    <location>
        <begin position="63"/>
        <end position="81"/>
    </location>
</feature>
<feature type="transmembrane region" description="Helical" evidence="8">
    <location>
        <begin position="279"/>
        <end position="296"/>
    </location>
</feature>
<sequence length="507" mass="54445">MVNVTYSEVSGDPTYYMADGTPALYNLGDMAWMLTSTALVFIMIPGVGLLYSGLLRRKNALSMLLISFLAIAVGSFQWFFWGYSLAFSEGAASSHFIGDLKYFAFQNVLDQPSGRIPVLLFAIFQNMFACITVALACGGFAERGRLPQICLFMFVWLTIVYCPIACWTWNAEGWSFIMGGLDYAGGTPVHISSGSAALAIALYLGKRRGYGTERLAYKPHNTFFVVLGTAFLWLGWFGFNGGSGLSSNLRAVMALVVTQMSASTGGIVWMLMDWRLERKFSAVGFCSGAIAGLVGITPAAGYVGVASAVAIGAITAIASNLATRLKFVLRIDESLDVFALHGVGGGVGCALTALFGSASIAGLDGSDPIAGGWFDQNWIQLGYQVADSVAGSAYSFVLTTVICWLFHFIPFLRLRSAEEEEIVGIDEYWIGEWTHDYCAVDRELGVSRLDDHAMMVERTESRRSGSEVKAGSPNEKASRNTSVTTNEVTVSPGASAHGLPGGSRVDA</sequence>
<feature type="transmembrane region" description="Helical" evidence="8">
    <location>
        <begin position="381"/>
        <end position="406"/>
    </location>
</feature>
<dbReference type="PANTHER" id="PTHR43029">
    <property type="entry name" value="AMMONIUM TRANSPORTER MEP2"/>
    <property type="match status" value="1"/>
</dbReference>
<dbReference type="InterPro" id="IPR001905">
    <property type="entry name" value="Ammonium_transpt"/>
</dbReference>
<feature type="transmembrane region" description="Helical" evidence="8">
    <location>
        <begin position="302"/>
        <end position="323"/>
    </location>
</feature>
<evidence type="ECO:0000256" key="5">
    <source>
        <dbReference type="ARBA" id="ARBA00022989"/>
    </source>
</evidence>
<comment type="caution">
    <text evidence="11">The sequence shown here is derived from an EMBL/GenBank/DDBJ whole genome shotgun (WGS) entry which is preliminary data.</text>
</comment>
<comment type="similarity">
    <text evidence="2 8">Belongs to the ammonia transporter channel (TC 1.A.11.2) family.</text>
</comment>
<keyword evidence="4 8" id="KW-0812">Transmembrane</keyword>
<dbReference type="Gene3D" id="1.10.3430.10">
    <property type="entry name" value="Ammonium transporter AmtB like domains"/>
    <property type="match status" value="1"/>
</dbReference>
<dbReference type="PROSITE" id="PS01219">
    <property type="entry name" value="AMMONIUM_TRANSP"/>
    <property type="match status" value="1"/>
</dbReference>
<feature type="transmembrane region" description="Helical" evidence="8">
    <location>
        <begin position="223"/>
        <end position="239"/>
    </location>
</feature>
<dbReference type="InterPro" id="IPR018047">
    <property type="entry name" value="Ammonium_transpt_CS"/>
</dbReference>
<feature type="compositionally biased region" description="Low complexity" evidence="9">
    <location>
        <begin position="480"/>
        <end position="491"/>
    </location>
</feature>
<keyword evidence="6 8" id="KW-0472">Membrane</keyword>
<dbReference type="GO" id="GO:0005886">
    <property type="term" value="C:plasma membrane"/>
    <property type="evidence" value="ECO:0007669"/>
    <property type="project" value="UniProtKB-SubCell"/>
</dbReference>
<feature type="transmembrane region" description="Helical" evidence="8">
    <location>
        <begin position="30"/>
        <end position="51"/>
    </location>
</feature>
<evidence type="ECO:0000256" key="4">
    <source>
        <dbReference type="ARBA" id="ARBA00022692"/>
    </source>
</evidence>
<dbReference type="Proteomes" id="UP000812966">
    <property type="component" value="Unassembled WGS sequence"/>
</dbReference>
<dbReference type="InterPro" id="IPR029020">
    <property type="entry name" value="Ammonium/urea_transptr"/>
</dbReference>